<dbReference type="GO" id="GO:0005789">
    <property type="term" value="C:endoplasmic reticulum membrane"/>
    <property type="evidence" value="ECO:0007669"/>
    <property type="project" value="UniProtKB-SubCell"/>
</dbReference>
<evidence type="ECO:0000256" key="12">
    <source>
        <dbReference type="ARBA" id="ARBA00023136"/>
    </source>
</evidence>
<evidence type="ECO:0000256" key="7">
    <source>
        <dbReference type="ARBA" id="ARBA00022692"/>
    </source>
</evidence>
<keyword evidence="10" id="KW-1133">Transmembrane helix</keyword>
<keyword evidence="8" id="KW-0319">Glycerol metabolism</keyword>
<keyword evidence="6 14" id="KW-0808">Transferase</keyword>
<dbReference type="Proteomes" id="UP001620645">
    <property type="component" value="Unassembled WGS sequence"/>
</dbReference>
<evidence type="ECO:0000256" key="5">
    <source>
        <dbReference type="ARBA" id="ARBA00022516"/>
    </source>
</evidence>
<evidence type="ECO:0000256" key="14">
    <source>
        <dbReference type="RuleBase" id="RU367023"/>
    </source>
</evidence>
<comment type="pathway">
    <text evidence="2">Glycerolipid metabolism; triacylglycerol biosynthesis.</text>
</comment>
<dbReference type="InterPro" id="IPR007130">
    <property type="entry name" value="DAGAT"/>
</dbReference>
<evidence type="ECO:0000256" key="13">
    <source>
        <dbReference type="ARBA" id="ARBA00023315"/>
    </source>
</evidence>
<dbReference type="PANTHER" id="PTHR12317">
    <property type="entry name" value="DIACYLGLYCEROL O-ACYLTRANSFERASE"/>
    <property type="match status" value="1"/>
</dbReference>
<evidence type="ECO:0000256" key="11">
    <source>
        <dbReference type="ARBA" id="ARBA00023098"/>
    </source>
</evidence>
<keyword evidence="17" id="KW-1185">Reference proteome</keyword>
<reference evidence="16 17" key="1">
    <citation type="submission" date="2024-10" db="EMBL/GenBank/DDBJ databases">
        <authorList>
            <person name="Kim D."/>
        </authorList>
    </citation>
    <scope>NUCLEOTIDE SEQUENCE [LARGE SCALE GENOMIC DNA]</scope>
    <source>
        <strain evidence="16">Taebaek</strain>
    </source>
</reference>
<dbReference type="GO" id="GO:0016746">
    <property type="term" value="F:acyltransferase activity"/>
    <property type="evidence" value="ECO:0007669"/>
    <property type="project" value="UniProtKB-KW"/>
</dbReference>
<gene>
    <name evidence="16" type="ORF">niasHS_010581</name>
</gene>
<comment type="similarity">
    <text evidence="4 14">Belongs to the diacylglycerol acyltransferase family.</text>
</comment>
<keyword evidence="12" id="KW-0472">Membrane</keyword>
<dbReference type="EC" id="2.3.1.-" evidence="14"/>
<dbReference type="GO" id="GO:0006629">
    <property type="term" value="P:lipid metabolic process"/>
    <property type="evidence" value="ECO:0007669"/>
    <property type="project" value="UniProtKB-KW"/>
</dbReference>
<evidence type="ECO:0000256" key="3">
    <source>
        <dbReference type="ARBA" id="ARBA00005189"/>
    </source>
</evidence>
<evidence type="ECO:0000256" key="6">
    <source>
        <dbReference type="ARBA" id="ARBA00022679"/>
    </source>
</evidence>
<comment type="caution">
    <text evidence="16">The sequence shown here is derived from an EMBL/GenBank/DDBJ whole genome shotgun (WGS) entry which is preliminary data.</text>
</comment>
<feature type="region of interest" description="Disordered" evidence="15">
    <location>
        <begin position="376"/>
        <end position="402"/>
    </location>
</feature>
<evidence type="ECO:0000256" key="8">
    <source>
        <dbReference type="ARBA" id="ARBA00022798"/>
    </source>
</evidence>
<keyword evidence="5" id="KW-0444">Lipid biosynthesis</keyword>
<proteinExistence type="inferred from homology"/>
<dbReference type="Pfam" id="PF03982">
    <property type="entry name" value="DAGAT"/>
    <property type="match status" value="1"/>
</dbReference>
<keyword evidence="11" id="KW-0443">Lipid metabolism</keyword>
<dbReference type="EMBL" id="JBICCN010000254">
    <property type="protein sequence ID" value="KAL3082779.1"/>
    <property type="molecule type" value="Genomic_DNA"/>
</dbReference>
<keyword evidence="7" id="KW-0812">Transmembrane</keyword>
<comment type="subcellular location">
    <subcellularLocation>
        <location evidence="1 14">Endoplasmic reticulum membrane</location>
        <topology evidence="1 14">Multi-pass membrane protein</topology>
    </subcellularLocation>
</comment>
<name>A0ABD2IRZ7_HETSC</name>
<evidence type="ECO:0000313" key="17">
    <source>
        <dbReference type="Proteomes" id="UP001620645"/>
    </source>
</evidence>
<evidence type="ECO:0000256" key="1">
    <source>
        <dbReference type="ARBA" id="ARBA00004477"/>
    </source>
</evidence>
<evidence type="ECO:0000256" key="10">
    <source>
        <dbReference type="ARBA" id="ARBA00022989"/>
    </source>
</evidence>
<dbReference type="GO" id="GO:0006071">
    <property type="term" value="P:glycerol metabolic process"/>
    <property type="evidence" value="ECO:0007669"/>
    <property type="project" value="UniProtKB-KW"/>
</dbReference>
<accession>A0ABD2IRZ7</accession>
<keyword evidence="13" id="KW-0012">Acyltransferase</keyword>
<evidence type="ECO:0000256" key="2">
    <source>
        <dbReference type="ARBA" id="ARBA00004771"/>
    </source>
</evidence>
<organism evidence="16 17">
    <name type="scientific">Heterodera schachtii</name>
    <name type="common">Sugarbeet cyst nematode worm</name>
    <name type="synonym">Tylenchus schachtii</name>
    <dbReference type="NCBI Taxonomy" id="97005"/>
    <lineage>
        <taxon>Eukaryota</taxon>
        <taxon>Metazoa</taxon>
        <taxon>Ecdysozoa</taxon>
        <taxon>Nematoda</taxon>
        <taxon>Chromadorea</taxon>
        <taxon>Rhabditida</taxon>
        <taxon>Tylenchina</taxon>
        <taxon>Tylenchomorpha</taxon>
        <taxon>Tylenchoidea</taxon>
        <taxon>Heteroderidae</taxon>
        <taxon>Heteroderinae</taxon>
        <taxon>Heterodera</taxon>
    </lineage>
</organism>
<evidence type="ECO:0000256" key="4">
    <source>
        <dbReference type="ARBA" id="ARBA00005420"/>
    </source>
</evidence>
<protein>
    <recommendedName>
        <fullName evidence="14">Acyltransferase</fullName>
        <ecNumber evidence="14">2.3.1.-</ecNumber>
    </recommendedName>
</protein>
<dbReference type="AlphaFoldDB" id="A0ABD2IRZ7"/>
<comment type="pathway">
    <text evidence="3">Lipid metabolism.</text>
</comment>
<dbReference type="CDD" id="cd07987">
    <property type="entry name" value="LPLAT_MGAT-like"/>
    <property type="match status" value="1"/>
</dbReference>
<evidence type="ECO:0000313" key="16">
    <source>
        <dbReference type="EMBL" id="KAL3082779.1"/>
    </source>
</evidence>
<sequence>MPFNCEFAGGVCAEIGQVLGVWLFQWMFIDFAFVGTALFLLLLLHRSLWPLALLYFCWFCYDFNTPKKGSRHFRWLRNLHLWKSVAEYFTVETVKTAEIPPDRNYIFSAHPHGVLSISSALAFGTNGTDFQRLFPGIEWRVATLPMNFLFPFRRDFLIALGVISSSAASIGHSLSLAPGGNAVGIVPGGVAEICFSQMDEGVHKLKLANRKGFVKLAIKNGADLVPVYHFGEQQLMRLAILPALLDNIQKWMRRVMGAFIPLAFGQSFICAILPEKFSQRLPSVFRHGKIPFKRRIVTIVGAPIRVRKNTNPRQEEVDELHAEYCERLKELFDRHKVRMRGLPERLQMNGCGIDAMIGLGGAVMGWNEWTKRVTKAEEGRERRGRQKRIGGGGDEAVGEAAQEDTPVKLQFVVNAVQPFDDASPLPTHALNIE</sequence>
<evidence type="ECO:0000256" key="9">
    <source>
        <dbReference type="ARBA" id="ARBA00022824"/>
    </source>
</evidence>
<keyword evidence="9 14" id="KW-0256">Endoplasmic reticulum</keyword>
<evidence type="ECO:0000256" key="15">
    <source>
        <dbReference type="SAM" id="MobiDB-lite"/>
    </source>
</evidence>
<dbReference type="PANTHER" id="PTHR12317:SF0">
    <property type="entry name" value="ACYLTRANSFERASE"/>
    <property type="match status" value="1"/>
</dbReference>